<evidence type="ECO:0000256" key="3">
    <source>
        <dbReference type="ARBA" id="ARBA00022475"/>
    </source>
</evidence>
<reference evidence="10 11" key="1">
    <citation type="submission" date="2019-04" db="EMBL/GenBank/DDBJ databases">
        <title>Streptomyces rhizosphaericola sp. nov., an actinobacterium isolated from the wheat rhizosphere.</title>
        <authorList>
            <person name="Vargas Hoyos H.A."/>
            <person name="Santos S.N."/>
            <person name="Genuario D.B."/>
            <person name="Melo I.S."/>
            <person name="Da Silva L.J."/>
            <person name="Da Silva F.S.P."/>
            <person name="Zucchi T.D."/>
        </authorList>
    </citation>
    <scope>NUCLEOTIDE SEQUENCE [LARGE SCALE GENOMIC DNA]</scope>
    <source>
        <strain evidence="10 11">1AS2c</strain>
    </source>
</reference>
<feature type="transmembrane region" description="Helical" evidence="7">
    <location>
        <begin position="103"/>
        <end position="124"/>
    </location>
</feature>
<keyword evidence="3" id="KW-1003">Cell membrane</keyword>
<comment type="similarity">
    <text evidence="7">Belongs to the binding-protein-dependent transport system permease family.</text>
</comment>
<feature type="transmembrane region" description="Helical" evidence="7">
    <location>
        <begin position="309"/>
        <end position="326"/>
    </location>
</feature>
<evidence type="ECO:0000256" key="5">
    <source>
        <dbReference type="ARBA" id="ARBA00022989"/>
    </source>
</evidence>
<keyword evidence="11" id="KW-1185">Reference proteome</keyword>
<feature type="region of interest" description="Disordered" evidence="8">
    <location>
        <begin position="1"/>
        <end position="20"/>
    </location>
</feature>
<gene>
    <name evidence="10" type="ORF">E5Z02_10435</name>
</gene>
<evidence type="ECO:0000256" key="4">
    <source>
        <dbReference type="ARBA" id="ARBA00022692"/>
    </source>
</evidence>
<dbReference type="CDD" id="cd06261">
    <property type="entry name" value="TM_PBP2"/>
    <property type="match status" value="2"/>
</dbReference>
<feature type="transmembrane region" description="Helical" evidence="7">
    <location>
        <begin position="519"/>
        <end position="545"/>
    </location>
</feature>
<keyword evidence="4 7" id="KW-0812">Transmembrane</keyword>
<feature type="transmembrane region" description="Helical" evidence="7">
    <location>
        <begin position="597"/>
        <end position="617"/>
    </location>
</feature>
<feature type="transmembrane region" description="Helical" evidence="7">
    <location>
        <begin position="629"/>
        <end position="646"/>
    </location>
</feature>
<keyword evidence="6 7" id="KW-0472">Membrane</keyword>
<accession>A0ABY2PHG4</accession>
<feature type="transmembrane region" description="Helical" evidence="7">
    <location>
        <begin position="475"/>
        <end position="499"/>
    </location>
</feature>
<dbReference type="Proteomes" id="UP000306274">
    <property type="component" value="Unassembled WGS sequence"/>
</dbReference>
<dbReference type="SUPFAM" id="SSF161098">
    <property type="entry name" value="MetI-like"/>
    <property type="match status" value="2"/>
</dbReference>
<evidence type="ECO:0000259" key="9">
    <source>
        <dbReference type="PROSITE" id="PS50928"/>
    </source>
</evidence>
<dbReference type="InterPro" id="IPR000515">
    <property type="entry name" value="MetI-like"/>
</dbReference>
<dbReference type="PROSITE" id="PS50928">
    <property type="entry name" value="ABC_TM1"/>
    <property type="match status" value="2"/>
</dbReference>
<evidence type="ECO:0000256" key="1">
    <source>
        <dbReference type="ARBA" id="ARBA00004141"/>
    </source>
</evidence>
<dbReference type="RefSeq" id="WP_136016034.1">
    <property type="nucleotide sequence ID" value="NZ_SRZK01000075.1"/>
</dbReference>
<dbReference type="InterPro" id="IPR035906">
    <property type="entry name" value="MetI-like_sf"/>
</dbReference>
<organism evidence="10 11">
    <name type="scientific">Streptomyces rhizosphaericola</name>
    <dbReference type="NCBI Taxonomy" id="2564098"/>
    <lineage>
        <taxon>Bacteria</taxon>
        <taxon>Bacillati</taxon>
        <taxon>Actinomycetota</taxon>
        <taxon>Actinomycetes</taxon>
        <taxon>Kitasatosporales</taxon>
        <taxon>Streptomycetaceae</taxon>
        <taxon>Streptomyces</taxon>
    </lineage>
</organism>
<comment type="subcellular location">
    <subcellularLocation>
        <location evidence="7">Cell membrane</location>
        <topology evidence="7">Multi-pass membrane protein</topology>
    </subcellularLocation>
    <subcellularLocation>
        <location evidence="1">Membrane</location>
        <topology evidence="1">Multi-pass membrane protein</topology>
    </subcellularLocation>
</comment>
<feature type="transmembrane region" description="Helical" evidence="7">
    <location>
        <begin position="199"/>
        <end position="225"/>
    </location>
</feature>
<evidence type="ECO:0000256" key="8">
    <source>
        <dbReference type="SAM" id="MobiDB-lite"/>
    </source>
</evidence>
<feature type="transmembrane region" description="Helical" evidence="7">
    <location>
        <begin position="452"/>
        <end position="468"/>
    </location>
</feature>
<comment type="caution">
    <text evidence="10">The sequence shown here is derived from an EMBL/GenBank/DDBJ whole genome shotgun (WGS) entry which is preliminary data.</text>
</comment>
<evidence type="ECO:0000256" key="2">
    <source>
        <dbReference type="ARBA" id="ARBA00022448"/>
    </source>
</evidence>
<feature type="transmembrane region" description="Helical" evidence="7">
    <location>
        <begin position="155"/>
        <end position="178"/>
    </location>
</feature>
<proteinExistence type="inferred from homology"/>
<protein>
    <submittedName>
        <fullName evidence="10">ABC transporter permease subunit</fullName>
    </submittedName>
</protein>
<keyword evidence="5 7" id="KW-1133">Transmembrane helix</keyword>
<feature type="transmembrane region" description="Helical" evidence="7">
    <location>
        <begin position="131"/>
        <end position="149"/>
    </location>
</feature>
<dbReference type="PANTHER" id="PTHR47737">
    <property type="entry name" value="GLYCINE BETAINE/PROLINE BETAINE TRANSPORT SYSTEM PERMEASE PROTEIN PROW"/>
    <property type="match status" value="1"/>
</dbReference>
<sequence length="661" mass="67808">MATAQATPVRPARSGAGRGPVAALRQRPAAGKLLLLVLAAAVLVPLVHGRWGGGVWPDALTADLSGPLGSVTDWIVSNRDSHPLFLYFFGHISNAVVLSVRGVYLVLLALGWAGVTVLAAAVAWRVAGIRLALTGAASFLACGLLGMWVPTMQTLALMVVAVLASVVLGLLLGLAAGLSDRVFRILRPVLDTMQVLPAFAYLLPVVLVFGIGVPGAVLATVVYAAPPMARLTALGLRGADGGVMEAVTSLGATGRQRLLTARLPLARKELLLGLNQTIMMALSMAVIASVIGAGGLGDRVYQALSSVDVGAALAAGIPIVLLAVVLDRTTEAAGRRIGAEPTGPALLRGWRGWGLAALVTAAVALVGRLTDGRVWPDDVTVAIAGPVNTAKDWMVDHLYTGVPVVGGTADLASHFTSGVLNPLRSGLTSLPWWSVLLVVAALAWTIGTWRTAATAVLAMAAIGVLGVWEPSMDTLSQVIAAVAVTLVLGFAIAIGAARSARLEKLLRPVLDVFQTMPQFVYLIPVVALFGVGRAPAAAAAVVYALPAVVRITTQGLRGVDPAALEGARSLGATPGQQLRQVQLPLARPSLLLAVNQAVVLVLAVAIIGGLVGSGALGYDVVFGLAQGDLATGLVAGAAIVCLGLMLDRVTQPTARRQRQES</sequence>
<feature type="domain" description="ABC transmembrane type-1" evidence="9">
    <location>
        <begin position="471"/>
        <end position="650"/>
    </location>
</feature>
<dbReference type="EMBL" id="SRZK01000075">
    <property type="protein sequence ID" value="TGZ10347.1"/>
    <property type="molecule type" value="Genomic_DNA"/>
</dbReference>
<dbReference type="PANTHER" id="PTHR47737:SF1">
    <property type="entry name" value="GLYCINE BETAINE_PROLINE BETAINE TRANSPORT SYSTEM PERMEASE PROTEIN PROW"/>
    <property type="match status" value="1"/>
</dbReference>
<dbReference type="Pfam" id="PF00528">
    <property type="entry name" value="BPD_transp_1"/>
    <property type="match status" value="2"/>
</dbReference>
<evidence type="ECO:0000313" key="11">
    <source>
        <dbReference type="Proteomes" id="UP000306274"/>
    </source>
</evidence>
<feature type="transmembrane region" description="Helical" evidence="7">
    <location>
        <begin position="33"/>
        <end position="51"/>
    </location>
</feature>
<feature type="transmembrane region" description="Helical" evidence="7">
    <location>
        <begin position="278"/>
        <end position="297"/>
    </location>
</feature>
<name>A0ABY2PHG4_9ACTN</name>
<keyword evidence="2 7" id="KW-0813">Transport</keyword>
<evidence type="ECO:0000256" key="6">
    <source>
        <dbReference type="ARBA" id="ARBA00023136"/>
    </source>
</evidence>
<feature type="transmembrane region" description="Helical" evidence="7">
    <location>
        <begin position="350"/>
        <end position="367"/>
    </location>
</feature>
<evidence type="ECO:0000313" key="10">
    <source>
        <dbReference type="EMBL" id="TGZ10347.1"/>
    </source>
</evidence>
<dbReference type="Gene3D" id="1.10.3720.10">
    <property type="entry name" value="MetI-like"/>
    <property type="match status" value="2"/>
</dbReference>
<feature type="domain" description="ABC transmembrane type-1" evidence="9">
    <location>
        <begin position="151"/>
        <end position="330"/>
    </location>
</feature>
<evidence type="ECO:0000256" key="7">
    <source>
        <dbReference type="RuleBase" id="RU363032"/>
    </source>
</evidence>